<dbReference type="AlphaFoldDB" id="A0A068S1X0"/>
<dbReference type="Proteomes" id="UP000027586">
    <property type="component" value="Unassembled WGS sequence"/>
</dbReference>
<evidence type="ECO:0000256" key="1">
    <source>
        <dbReference type="SAM" id="MobiDB-lite"/>
    </source>
</evidence>
<sequence length="242" mass="27237">MVLVVVNDGGGDMHVPDILRVILQLQQQDSCSLPHPLIRGMRKSAALFQGRYYDDHDPPNPFQSPAITLTMHSMQHDDALSTDYYGYGTSYHQLPDAACDPYPNLDPPSYACDTATPNSDNDDDAYLSKKEETSSVISKDKNHHANNTTAATTSIDRMRNQEWIQQQREQQPGLTQGLFPLCMSAGMPWDLARRFGTSIRRLLLDGQHGDRYGFVEMQDSTKQQQHYHPTSFYPSSSPSSKQ</sequence>
<reference evidence="2" key="1">
    <citation type="submission" date="2013-08" db="EMBL/GenBank/DDBJ databases">
        <title>Gene expansion shapes genome architecture in the human pathogen Lichtheimia corymbifera: an evolutionary genomics analysis in the ancient terrestrial Mucorales (Mucoromycotina).</title>
        <authorList>
            <person name="Schwartze V.U."/>
            <person name="Winter S."/>
            <person name="Shelest E."/>
            <person name="Marcet-Houben M."/>
            <person name="Horn F."/>
            <person name="Wehner S."/>
            <person name="Hoffmann K."/>
            <person name="Riege K."/>
            <person name="Sammeth M."/>
            <person name="Nowrousian M."/>
            <person name="Valiante V."/>
            <person name="Linde J."/>
            <person name="Jacobsen I.D."/>
            <person name="Marz M."/>
            <person name="Brakhage A.A."/>
            <person name="Gabaldon T."/>
            <person name="Bocker S."/>
            <person name="Voigt K."/>
        </authorList>
    </citation>
    <scope>NUCLEOTIDE SEQUENCE [LARGE SCALE GENOMIC DNA]</scope>
    <source>
        <strain evidence="2">FSU 9682</strain>
    </source>
</reference>
<keyword evidence="3" id="KW-1185">Reference proteome</keyword>
<dbReference type="OrthoDB" id="2252997at2759"/>
<name>A0A068S1X0_9FUNG</name>
<gene>
    <name evidence="2" type="ORF">LCOR_07434.1</name>
</gene>
<feature type="region of interest" description="Disordered" evidence="1">
    <location>
        <begin position="220"/>
        <end position="242"/>
    </location>
</feature>
<comment type="caution">
    <text evidence="2">The sequence shown here is derived from an EMBL/GenBank/DDBJ whole genome shotgun (WGS) entry which is preliminary data.</text>
</comment>
<dbReference type="EMBL" id="CBTN010000037">
    <property type="protein sequence ID" value="CDH56378.1"/>
    <property type="molecule type" value="Genomic_DNA"/>
</dbReference>
<accession>A0A068S1X0</accession>
<protein>
    <submittedName>
        <fullName evidence="2">Uncharacterized protein</fullName>
    </submittedName>
</protein>
<evidence type="ECO:0000313" key="2">
    <source>
        <dbReference type="EMBL" id="CDH56378.1"/>
    </source>
</evidence>
<dbReference type="VEuPathDB" id="FungiDB:LCOR_07434.1"/>
<proteinExistence type="predicted"/>
<organism evidence="2 3">
    <name type="scientific">Lichtheimia corymbifera JMRC:FSU:9682</name>
    <dbReference type="NCBI Taxonomy" id="1263082"/>
    <lineage>
        <taxon>Eukaryota</taxon>
        <taxon>Fungi</taxon>
        <taxon>Fungi incertae sedis</taxon>
        <taxon>Mucoromycota</taxon>
        <taxon>Mucoromycotina</taxon>
        <taxon>Mucoromycetes</taxon>
        <taxon>Mucorales</taxon>
        <taxon>Lichtheimiaceae</taxon>
        <taxon>Lichtheimia</taxon>
    </lineage>
</organism>
<evidence type="ECO:0000313" key="3">
    <source>
        <dbReference type="Proteomes" id="UP000027586"/>
    </source>
</evidence>
<feature type="region of interest" description="Disordered" evidence="1">
    <location>
        <begin position="109"/>
        <end position="156"/>
    </location>
</feature>